<evidence type="ECO:0000313" key="5">
    <source>
        <dbReference type="Proteomes" id="UP000092544"/>
    </source>
</evidence>
<feature type="domain" description="N-acetyltransferase" evidence="3">
    <location>
        <begin position="1"/>
        <end position="155"/>
    </location>
</feature>
<dbReference type="AlphaFoldDB" id="A0A1A8TEY1"/>
<evidence type="ECO:0000256" key="2">
    <source>
        <dbReference type="ARBA" id="ARBA00023315"/>
    </source>
</evidence>
<reference evidence="4 5" key="1">
    <citation type="submission" date="2016-06" db="EMBL/GenBank/DDBJ databases">
        <authorList>
            <person name="Kjaerup R.B."/>
            <person name="Dalgaard T.S."/>
            <person name="Juul-Madsen H.R."/>
        </authorList>
    </citation>
    <scope>NUCLEOTIDE SEQUENCE [LARGE SCALE GENOMIC DNA]</scope>
    <source>
        <strain evidence="4 5">CECT 8886</strain>
    </source>
</reference>
<dbReference type="PANTHER" id="PTHR43877">
    <property type="entry name" value="AMINOALKYLPHOSPHONATE N-ACETYLTRANSFERASE-RELATED-RELATED"/>
    <property type="match status" value="1"/>
</dbReference>
<name>A0A1A8TEY1_9GAMM</name>
<proteinExistence type="predicted"/>
<protein>
    <submittedName>
        <fullName evidence="4">Putative acetyltransferase</fullName>
    </submittedName>
</protein>
<dbReference type="GO" id="GO:0016747">
    <property type="term" value="F:acyltransferase activity, transferring groups other than amino-acyl groups"/>
    <property type="evidence" value="ECO:0007669"/>
    <property type="project" value="InterPro"/>
</dbReference>
<dbReference type="Proteomes" id="UP000092544">
    <property type="component" value="Unassembled WGS sequence"/>
</dbReference>
<evidence type="ECO:0000256" key="1">
    <source>
        <dbReference type="ARBA" id="ARBA00022679"/>
    </source>
</evidence>
<dbReference type="Pfam" id="PF00583">
    <property type="entry name" value="Acetyltransf_1"/>
    <property type="match status" value="1"/>
</dbReference>
<keyword evidence="1 4" id="KW-0808">Transferase</keyword>
<dbReference type="STRING" id="1792290.MSP8886_01999"/>
<sequence length="155" mass="17355">MKIRQANVADIDALVELSRQIGEIHYEKAPHTFMPPSPEEKAFLLKALEGGEYHFLVAEHEGSVIGFINARIMINESIPFIVKKTVCRIGTIVVDESHRSCGVGEALMKACYSWAIESGATSIRLEVMAFNERAKAFYQKLGYVDDFCIMSRQIA</sequence>
<dbReference type="Gene3D" id="3.40.630.30">
    <property type="match status" value="1"/>
</dbReference>
<gene>
    <name evidence="4" type="ORF">MSP8886_01999</name>
</gene>
<dbReference type="InterPro" id="IPR016181">
    <property type="entry name" value="Acyl_CoA_acyltransferase"/>
</dbReference>
<dbReference type="EMBL" id="FLOB01000003">
    <property type="protein sequence ID" value="SBS31008.1"/>
    <property type="molecule type" value="Genomic_DNA"/>
</dbReference>
<dbReference type="InterPro" id="IPR000182">
    <property type="entry name" value="GNAT_dom"/>
</dbReference>
<dbReference type="InterPro" id="IPR050832">
    <property type="entry name" value="Bact_Acetyltransf"/>
</dbReference>
<dbReference type="PROSITE" id="PS51186">
    <property type="entry name" value="GNAT"/>
    <property type="match status" value="1"/>
</dbReference>
<evidence type="ECO:0000259" key="3">
    <source>
        <dbReference type="PROSITE" id="PS51186"/>
    </source>
</evidence>
<organism evidence="4 5">
    <name type="scientific">Marinomonas spartinae</name>
    <dbReference type="NCBI Taxonomy" id="1792290"/>
    <lineage>
        <taxon>Bacteria</taxon>
        <taxon>Pseudomonadati</taxon>
        <taxon>Pseudomonadota</taxon>
        <taxon>Gammaproteobacteria</taxon>
        <taxon>Oceanospirillales</taxon>
        <taxon>Oceanospirillaceae</taxon>
        <taxon>Marinomonas</taxon>
    </lineage>
</organism>
<dbReference type="SUPFAM" id="SSF55729">
    <property type="entry name" value="Acyl-CoA N-acyltransferases (Nat)"/>
    <property type="match status" value="1"/>
</dbReference>
<keyword evidence="2" id="KW-0012">Acyltransferase</keyword>
<dbReference type="OrthoDB" id="273614at2"/>
<evidence type="ECO:0000313" key="4">
    <source>
        <dbReference type="EMBL" id="SBS31008.1"/>
    </source>
</evidence>
<accession>A0A1A8TEY1</accession>
<dbReference type="PANTHER" id="PTHR43877:SF2">
    <property type="entry name" value="AMINOALKYLPHOSPHONATE N-ACETYLTRANSFERASE-RELATED"/>
    <property type="match status" value="1"/>
</dbReference>
<keyword evidence="5" id="KW-1185">Reference proteome</keyword>
<dbReference type="CDD" id="cd04301">
    <property type="entry name" value="NAT_SF"/>
    <property type="match status" value="1"/>
</dbReference>